<keyword evidence="9 10" id="KW-0807">Transducer</keyword>
<dbReference type="AlphaFoldDB" id="A0A6B9CER6"/>
<keyword evidence="8 10" id="KW-0675">Receptor</keyword>
<accession>A0A6B9CER6</accession>
<keyword evidence="6 10" id="KW-1133">Transmembrane helix</keyword>
<keyword evidence="3 10" id="KW-0716">Sensory transduction</keyword>
<evidence type="ECO:0000256" key="1">
    <source>
        <dbReference type="ARBA" id="ARBA00004651"/>
    </source>
</evidence>
<keyword evidence="7 10" id="KW-0472">Membrane</keyword>
<evidence type="ECO:0000256" key="9">
    <source>
        <dbReference type="ARBA" id="ARBA00023224"/>
    </source>
</evidence>
<reference evidence="11" key="1">
    <citation type="submission" date="2018-11" db="EMBL/GenBank/DDBJ databases">
        <authorList>
            <person name="Zhao Y."/>
            <person name="Mu W."/>
            <person name="Zhou C."/>
        </authorList>
    </citation>
    <scope>NUCLEOTIDE SEQUENCE</scope>
</reference>
<feature type="transmembrane region" description="Helical" evidence="10">
    <location>
        <begin position="134"/>
        <end position="152"/>
    </location>
</feature>
<evidence type="ECO:0000256" key="7">
    <source>
        <dbReference type="ARBA" id="ARBA00023136"/>
    </source>
</evidence>
<proteinExistence type="evidence at transcript level"/>
<evidence type="ECO:0000256" key="4">
    <source>
        <dbReference type="ARBA" id="ARBA00022692"/>
    </source>
</evidence>
<feature type="transmembrane region" description="Helical" evidence="10">
    <location>
        <begin position="198"/>
        <end position="219"/>
    </location>
</feature>
<keyword evidence="2" id="KW-1003">Cell membrane</keyword>
<dbReference type="GO" id="GO:0005549">
    <property type="term" value="F:odorant binding"/>
    <property type="evidence" value="ECO:0007669"/>
    <property type="project" value="InterPro"/>
</dbReference>
<feature type="transmembrane region" description="Helical" evidence="10">
    <location>
        <begin position="333"/>
        <end position="351"/>
    </location>
</feature>
<comment type="caution">
    <text evidence="10">Lacks conserved residue(s) required for the propagation of feature annotation.</text>
</comment>
<evidence type="ECO:0000256" key="3">
    <source>
        <dbReference type="ARBA" id="ARBA00022606"/>
    </source>
</evidence>
<dbReference type="Pfam" id="PF02949">
    <property type="entry name" value="7tm_6"/>
    <property type="match status" value="1"/>
</dbReference>
<name>A0A6B9CER6_9DIPT</name>
<dbReference type="PANTHER" id="PTHR21137:SF35">
    <property type="entry name" value="ODORANT RECEPTOR 19A-RELATED"/>
    <property type="match status" value="1"/>
</dbReference>
<dbReference type="PANTHER" id="PTHR21137">
    <property type="entry name" value="ODORANT RECEPTOR"/>
    <property type="match status" value="1"/>
</dbReference>
<dbReference type="GO" id="GO:0004984">
    <property type="term" value="F:olfactory receptor activity"/>
    <property type="evidence" value="ECO:0007669"/>
    <property type="project" value="InterPro"/>
</dbReference>
<evidence type="ECO:0000256" key="6">
    <source>
        <dbReference type="ARBA" id="ARBA00022989"/>
    </source>
</evidence>
<dbReference type="EMBL" id="MK249028">
    <property type="protein sequence ID" value="QGW45442.1"/>
    <property type="molecule type" value="mRNA"/>
</dbReference>
<feature type="transmembrane region" description="Helical" evidence="10">
    <location>
        <begin position="357"/>
        <end position="381"/>
    </location>
</feature>
<dbReference type="GO" id="GO:0007165">
    <property type="term" value="P:signal transduction"/>
    <property type="evidence" value="ECO:0007669"/>
    <property type="project" value="UniProtKB-KW"/>
</dbReference>
<keyword evidence="4 10" id="KW-0812">Transmembrane</keyword>
<feature type="transmembrane region" description="Helical" evidence="10">
    <location>
        <begin position="102"/>
        <end position="122"/>
    </location>
</feature>
<evidence type="ECO:0000256" key="8">
    <source>
        <dbReference type="ARBA" id="ARBA00023170"/>
    </source>
</evidence>
<evidence type="ECO:0000256" key="10">
    <source>
        <dbReference type="RuleBase" id="RU351113"/>
    </source>
</evidence>
<comment type="similarity">
    <text evidence="10">Belongs to the insect chemoreceptor superfamily. Heteromeric odorant receptor channel (TC 1.A.69) family.</text>
</comment>
<keyword evidence="5 10" id="KW-0552">Olfaction</keyword>
<dbReference type="GO" id="GO:0005886">
    <property type="term" value="C:plasma membrane"/>
    <property type="evidence" value="ECO:0007669"/>
    <property type="project" value="UniProtKB-SubCell"/>
</dbReference>
<evidence type="ECO:0000256" key="5">
    <source>
        <dbReference type="ARBA" id="ARBA00022725"/>
    </source>
</evidence>
<dbReference type="InterPro" id="IPR004117">
    <property type="entry name" value="7tm6_olfct_rcpt"/>
</dbReference>
<evidence type="ECO:0000256" key="2">
    <source>
        <dbReference type="ARBA" id="ARBA00022475"/>
    </source>
</evidence>
<evidence type="ECO:0000313" key="11">
    <source>
        <dbReference type="EMBL" id="QGW45442.1"/>
    </source>
</evidence>
<sequence length="452" mass="51997">MITKDTLETINADLNRSNYLNNAERQIPVSRTTILKSENVRHNVLKNHGTLLADEEQNSKVETNDNDLEHVKYHNKMVGRFELCGKFFGLDIVYGNAMYRNVLFHMTSGFLVFVLSDILYTAYDKYWNGRRLEFLEPLGAFGAVFTLSVKWVNTAFLYNHIKCLVIYTPRYFINKNKNGATADIIAKSLSRTSRIVDIYTWGVIGVTTSYIIFPMIIFLSQNEVIAILPIYIPFCDPNTDDGIVLGNVIQMIFCSYGAIATVMFGMGILMSICNYGFLVELIQHDMKLLDNMWKHTDQTTVAYRHAFLRNICSKVQDMRSYVYMVKKTYELNLLVYFFMAYSGQVLCIFSITQNNWLSGYTTAGVIFVEMTFYCFVGTGLVTMGEKLTRTLYHDCDWFNFDSKSKRMFQMLLHLSQMRNSLELGPIGQLNMGTGVNIVKSIYSYYAFLNEVL</sequence>
<feature type="transmembrane region" description="Helical" evidence="10">
    <location>
        <begin position="248"/>
        <end position="277"/>
    </location>
</feature>
<comment type="subcellular location">
    <subcellularLocation>
        <location evidence="1 10">Cell membrane</location>
        <topology evidence="1 10">Multi-pass membrane protein</topology>
    </subcellularLocation>
</comment>
<protein>
    <recommendedName>
        <fullName evidence="10">Odorant receptor</fullName>
    </recommendedName>
</protein>
<organism evidence="11">
    <name type="scientific">Bradysia odoriphaga</name>
    <dbReference type="NCBI Taxonomy" id="1564500"/>
    <lineage>
        <taxon>Eukaryota</taxon>
        <taxon>Metazoa</taxon>
        <taxon>Ecdysozoa</taxon>
        <taxon>Arthropoda</taxon>
        <taxon>Hexapoda</taxon>
        <taxon>Insecta</taxon>
        <taxon>Pterygota</taxon>
        <taxon>Neoptera</taxon>
        <taxon>Endopterygota</taxon>
        <taxon>Diptera</taxon>
        <taxon>Nematocera</taxon>
        <taxon>Sciaroidea</taxon>
        <taxon>Sciaridae</taxon>
        <taxon>Bradysia</taxon>
    </lineage>
</organism>